<protein>
    <submittedName>
        <fullName evidence="1 2">Uncharacterized protein</fullName>
    </submittedName>
</protein>
<dbReference type="AlphaFoldDB" id="A0A072U1T8"/>
<reference evidence="2" key="3">
    <citation type="submission" date="2015-04" db="UniProtKB">
        <authorList>
            <consortium name="EnsemblPlants"/>
        </authorList>
    </citation>
    <scope>IDENTIFICATION</scope>
    <source>
        <strain evidence="2">cv. Jemalong A17</strain>
    </source>
</reference>
<sequence length="74" mass="8753">MTNYLFFVSTKITAVYYSRGKPNLFRVHVDVTLSNLKDQLDQIKSRLNQRERRRVDNVEYCQSSIDSDGSTWFT</sequence>
<dbReference type="EnsemblPlants" id="KEH23138">
    <property type="protein sequence ID" value="KEH23138"/>
    <property type="gene ID" value="MTR_7g066930"/>
</dbReference>
<proteinExistence type="predicted"/>
<reference evidence="1 3" key="1">
    <citation type="journal article" date="2011" name="Nature">
        <title>The Medicago genome provides insight into the evolution of rhizobial symbioses.</title>
        <authorList>
            <person name="Young N.D."/>
            <person name="Debelle F."/>
            <person name="Oldroyd G.E."/>
            <person name="Geurts R."/>
            <person name="Cannon S.B."/>
            <person name="Udvardi M.K."/>
            <person name="Benedito V.A."/>
            <person name="Mayer K.F."/>
            <person name="Gouzy J."/>
            <person name="Schoof H."/>
            <person name="Van de Peer Y."/>
            <person name="Proost S."/>
            <person name="Cook D.R."/>
            <person name="Meyers B.C."/>
            <person name="Spannagl M."/>
            <person name="Cheung F."/>
            <person name="De Mita S."/>
            <person name="Krishnakumar V."/>
            <person name="Gundlach H."/>
            <person name="Zhou S."/>
            <person name="Mudge J."/>
            <person name="Bharti A.K."/>
            <person name="Murray J.D."/>
            <person name="Naoumkina M.A."/>
            <person name="Rosen B."/>
            <person name="Silverstein K.A."/>
            <person name="Tang H."/>
            <person name="Rombauts S."/>
            <person name="Zhao P.X."/>
            <person name="Zhou P."/>
            <person name="Barbe V."/>
            <person name="Bardou P."/>
            <person name="Bechner M."/>
            <person name="Bellec A."/>
            <person name="Berger A."/>
            <person name="Berges H."/>
            <person name="Bidwell S."/>
            <person name="Bisseling T."/>
            <person name="Choisne N."/>
            <person name="Couloux A."/>
            <person name="Denny R."/>
            <person name="Deshpande S."/>
            <person name="Dai X."/>
            <person name="Doyle J.J."/>
            <person name="Dudez A.M."/>
            <person name="Farmer A.D."/>
            <person name="Fouteau S."/>
            <person name="Franken C."/>
            <person name="Gibelin C."/>
            <person name="Gish J."/>
            <person name="Goldstein S."/>
            <person name="Gonzalez A.J."/>
            <person name="Green P.J."/>
            <person name="Hallab A."/>
            <person name="Hartog M."/>
            <person name="Hua A."/>
            <person name="Humphray S.J."/>
            <person name="Jeong D.H."/>
            <person name="Jing Y."/>
            <person name="Jocker A."/>
            <person name="Kenton S.M."/>
            <person name="Kim D.J."/>
            <person name="Klee K."/>
            <person name="Lai H."/>
            <person name="Lang C."/>
            <person name="Lin S."/>
            <person name="Macmil S.L."/>
            <person name="Magdelenat G."/>
            <person name="Matthews L."/>
            <person name="McCorrison J."/>
            <person name="Monaghan E.L."/>
            <person name="Mun J.H."/>
            <person name="Najar F.Z."/>
            <person name="Nicholson C."/>
            <person name="Noirot C."/>
            <person name="O'Bleness M."/>
            <person name="Paule C.R."/>
            <person name="Poulain J."/>
            <person name="Prion F."/>
            <person name="Qin B."/>
            <person name="Qu C."/>
            <person name="Retzel E.F."/>
            <person name="Riddle C."/>
            <person name="Sallet E."/>
            <person name="Samain S."/>
            <person name="Samson N."/>
            <person name="Sanders I."/>
            <person name="Saurat O."/>
            <person name="Scarpelli C."/>
            <person name="Schiex T."/>
            <person name="Segurens B."/>
            <person name="Severin A.J."/>
            <person name="Sherrier D.J."/>
            <person name="Shi R."/>
            <person name="Sims S."/>
            <person name="Singer S.R."/>
            <person name="Sinharoy S."/>
            <person name="Sterck L."/>
            <person name="Viollet A."/>
            <person name="Wang B.B."/>
            <person name="Wang K."/>
            <person name="Wang M."/>
            <person name="Wang X."/>
            <person name="Warfsmann J."/>
            <person name="Weissenbach J."/>
            <person name="White D.D."/>
            <person name="White J.D."/>
            <person name="Wiley G.B."/>
            <person name="Wincker P."/>
            <person name="Xing Y."/>
            <person name="Yang L."/>
            <person name="Yao Z."/>
            <person name="Ying F."/>
            <person name="Zhai J."/>
            <person name="Zhou L."/>
            <person name="Zuber A."/>
            <person name="Denarie J."/>
            <person name="Dixon R.A."/>
            <person name="May G.D."/>
            <person name="Schwartz D.C."/>
            <person name="Rogers J."/>
            <person name="Quetier F."/>
            <person name="Town C.D."/>
            <person name="Roe B.A."/>
        </authorList>
    </citation>
    <scope>NUCLEOTIDE SEQUENCE [LARGE SCALE GENOMIC DNA]</scope>
    <source>
        <strain evidence="1">A17</strain>
        <strain evidence="2 3">cv. Jemalong A17</strain>
    </source>
</reference>
<dbReference type="EMBL" id="CM001223">
    <property type="protein sequence ID" value="KEH23138.1"/>
    <property type="molecule type" value="Genomic_DNA"/>
</dbReference>
<accession>A0A072U1T8</accession>
<name>A0A072U1T8_MEDTR</name>
<evidence type="ECO:0000313" key="2">
    <source>
        <dbReference type="EnsemblPlants" id="KEH23138"/>
    </source>
</evidence>
<keyword evidence="3" id="KW-1185">Reference proteome</keyword>
<dbReference type="Proteomes" id="UP000002051">
    <property type="component" value="Unassembled WGS sequence"/>
</dbReference>
<reference evidence="1 3" key="2">
    <citation type="journal article" date="2014" name="BMC Genomics">
        <title>An improved genome release (version Mt4.0) for the model legume Medicago truncatula.</title>
        <authorList>
            <person name="Tang H."/>
            <person name="Krishnakumar V."/>
            <person name="Bidwell S."/>
            <person name="Rosen B."/>
            <person name="Chan A."/>
            <person name="Zhou S."/>
            <person name="Gentzbittel L."/>
            <person name="Childs K.L."/>
            <person name="Yandell M."/>
            <person name="Gundlach H."/>
            <person name="Mayer K.F."/>
            <person name="Schwartz D.C."/>
            <person name="Town C.D."/>
        </authorList>
    </citation>
    <scope>GENOME REANNOTATION</scope>
    <source>
        <strain evidence="1">A17</strain>
        <strain evidence="2 3">cv. Jemalong A17</strain>
    </source>
</reference>
<evidence type="ECO:0000313" key="1">
    <source>
        <dbReference type="EMBL" id="KEH23138.1"/>
    </source>
</evidence>
<gene>
    <name evidence="1" type="ordered locus">MTR_7g066930</name>
</gene>
<evidence type="ECO:0000313" key="3">
    <source>
        <dbReference type="Proteomes" id="UP000002051"/>
    </source>
</evidence>
<organism evidence="1 3">
    <name type="scientific">Medicago truncatula</name>
    <name type="common">Barrel medic</name>
    <name type="synonym">Medicago tribuloides</name>
    <dbReference type="NCBI Taxonomy" id="3880"/>
    <lineage>
        <taxon>Eukaryota</taxon>
        <taxon>Viridiplantae</taxon>
        <taxon>Streptophyta</taxon>
        <taxon>Embryophyta</taxon>
        <taxon>Tracheophyta</taxon>
        <taxon>Spermatophyta</taxon>
        <taxon>Magnoliopsida</taxon>
        <taxon>eudicotyledons</taxon>
        <taxon>Gunneridae</taxon>
        <taxon>Pentapetalae</taxon>
        <taxon>rosids</taxon>
        <taxon>fabids</taxon>
        <taxon>Fabales</taxon>
        <taxon>Fabaceae</taxon>
        <taxon>Papilionoideae</taxon>
        <taxon>50 kb inversion clade</taxon>
        <taxon>NPAAA clade</taxon>
        <taxon>Hologalegina</taxon>
        <taxon>IRL clade</taxon>
        <taxon>Trifolieae</taxon>
        <taxon>Medicago</taxon>
    </lineage>
</organism>
<dbReference type="HOGENOM" id="CLU_125180_2_1_1"/>